<reference evidence="1" key="1">
    <citation type="submission" date="2020-08" db="EMBL/GenBank/DDBJ databases">
        <title>Genomic Encyclopedia of Type Strains, Phase IV (KMG-IV): sequencing the most valuable type-strain genomes for metagenomic binning, comparative biology and taxonomic classification.</title>
        <authorList>
            <person name="Goeker M."/>
        </authorList>
    </citation>
    <scope>NUCLEOTIDE SEQUENCE [LARGE SCALE GENOMIC DNA]</scope>
    <source>
        <strain evidence="1">DSM 105040</strain>
    </source>
</reference>
<organism evidence="1 2">
    <name type="scientific">Actibacterium naphthalenivorans</name>
    <dbReference type="NCBI Taxonomy" id="1614693"/>
    <lineage>
        <taxon>Bacteria</taxon>
        <taxon>Pseudomonadati</taxon>
        <taxon>Pseudomonadota</taxon>
        <taxon>Alphaproteobacteria</taxon>
        <taxon>Rhodobacterales</taxon>
        <taxon>Roseobacteraceae</taxon>
        <taxon>Actibacterium</taxon>
    </lineage>
</organism>
<gene>
    <name evidence="1" type="ORF">GGR17_000116</name>
</gene>
<evidence type="ECO:0000313" key="1">
    <source>
        <dbReference type="EMBL" id="MBB4020325.1"/>
    </source>
</evidence>
<dbReference type="Proteomes" id="UP000585681">
    <property type="component" value="Unassembled WGS sequence"/>
</dbReference>
<name>A0A840C4E9_9RHOB</name>
<proteinExistence type="predicted"/>
<protein>
    <submittedName>
        <fullName evidence="1">Uncharacterized protein</fullName>
    </submittedName>
</protein>
<comment type="caution">
    <text evidence="1">The sequence shown here is derived from an EMBL/GenBank/DDBJ whole genome shotgun (WGS) entry which is preliminary data.</text>
</comment>
<accession>A0A840C4E9</accession>
<keyword evidence="2" id="KW-1185">Reference proteome</keyword>
<dbReference type="EMBL" id="JACIEQ010000001">
    <property type="protein sequence ID" value="MBB4020325.1"/>
    <property type="molecule type" value="Genomic_DNA"/>
</dbReference>
<dbReference type="AlphaFoldDB" id="A0A840C4E9"/>
<sequence>MPFMPRRERHGIREIADRKESGLPLQLTLAFSHVVQEPTLMQVKTGANNHLAAKKIKYIFRRPGY</sequence>
<evidence type="ECO:0000313" key="2">
    <source>
        <dbReference type="Proteomes" id="UP000585681"/>
    </source>
</evidence>
<dbReference type="RefSeq" id="WP_157445533.1">
    <property type="nucleotide sequence ID" value="NZ_JACIEQ010000001.1"/>
</dbReference>